<dbReference type="Gene3D" id="3.40.50.300">
    <property type="entry name" value="P-loop containing nucleotide triphosphate hydrolases"/>
    <property type="match status" value="1"/>
</dbReference>
<sequence>MKIYGVIGWKNAGKTGLMERLVAEICARGFTVSTVKHAHHAFDLDRPGKDSHRHRQAGAREVLLASHERWALLHELADAPEPPMGEMLDKLAPVDLVLVEGYKRDAHAKIEVFREPAGHELIQPDDPTVRAVASDVALADLPVPVFDLNDTAAIADFILAETGLVAETPGDLPDACFLPQSAPGMASVAEAQAMLRGSLGPVTAVERIALAEAQGRLLADDAIASRANPPGTNSAMDGYGFAHASLAGGNVLLLDEGRSAAGAPHRSAVAPGHAVKVLTGALLPEGVDSVAMQEEVVIADGRITLPDGLSPGANTRAAGEDVAEGALALAAGCVLGPAELGLLAALGLAEVRVRKQLRVGVLSTGDELAAPGTTRDPARTYDANRPMLLSLAARWGHRAVDLGHVPDDRDALRRALNAARGAVDVVLTSGGASAGDEDHVSALLGQEGHLTQWRVALKPGKPLVLAQWQRMPIFGLPGNPVSAFVTALLFARPALSLLAGGRWPEPRGFTVPAAFAKRKRTGRRELLRARLDGEGRAVLFRSDSSGMISSLAWAEGLVEVSEDAQQIEPGDPVRFIPFGSFGL</sequence>
<gene>
    <name evidence="8" type="ORF">STA1M1_08110</name>
</gene>
<keyword evidence="6" id="KW-0460">Magnesium</keyword>
<dbReference type="PROSITE" id="PS01079">
    <property type="entry name" value="MOCF_BIOSYNTHESIS_2"/>
    <property type="match status" value="1"/>
</dbReference>
<dbReference type="Pfam" id="PF03205">
    <property type="entry name" value="MobB"/>
    <property type="match status" value="1"/>
</dbReference>
<dbReference type="Gene3D" id="2.170.190.11">
    <property type="entry name" value="Molybdopterin biosynthesis moea protein, domain 3"/>
    <property type="match status" value="1"/>
</dbReference>
<dbReference type="Pfam" id="PF03453">
    <property type="entry name" value="MoeA_N"/>
    <property type="match status" value="1"/>
</dbReference>
<dbReference type="RefSeq" id="WP_281840883.1">
    <property type="nucleotide sequence ID" value="NZ_BROH01000001.1"/>
</dbReference>
<keyword evidence="4 6" id="KW-0501">Molybdenum cofactor biosynthesis</keyword>
<reference evidence="8" key="1">
    <citation type="journal article" date="2023" name="Int. J. Syst. Evol. Microbiol.">
        <title>Sinisalibacter aestuarii sp. nov., isolated from estuarine sediment of the Arakawa River.</title>
        <authorList>
            <person name="Arafat S.T."/>
            <person name="Hirano S."/>
            <person name="Sato A."/>
            <person name="Takeuchi K."/>
            <person name="Yasuda T."/>
            <person name="Terahara T."/>
            <person name="Hamada M."/>
            <person name="Kobayashi T."/>
        </authorList>
    </citation>
    <scope>NUCLEOTIDE SEQUENCE</scope>
    <source>
        <strain evidence="8">B-399</strain>
    </source>
</reference>
<dbReference type="EMBL" id="BROH01000001">
    <property type="protein sequence ID" value="GKY86942.1"/>
    <property type="molecule type" value="Genomic_DNA"/>
</dbReference>
<dbReference type="PANTHER" id="PTHR10192">
    <property type="entry name" value="MOLYBDOPTERIN BIOSYNTHESIS PROTEIN"/>
    <property type="match status" value="1"/>
</dbReference>
<evidence type="ECO:0000313" key="9">
    <source>
        <dbReference type="Proteomes" id="UP001144205"/>
    </source>
</evidence>
<evidence type="ECO:0000256" key="3">
    <source>
        <dbReference type="ARBA" id="ARBA00010763"/>
    </source>
</evidence>
<dbReference type="EC" id="2.10.1.1" evidence="6"/>
<dbReference type="InterPro" id="IPR036135">
    <property type="entry name" value="MoeA_linker/N_sf"/>
</dbReference>
<dbReference type="InterPro" id="IPR004435">
    <property type="entry name" value="MobB_dom"/>
</dbReference>
<evidence type="ECO:0000256" key="1">
    <source>
        <dbReference type="ARBA" id="ARBA00002901"/>
    </source>
</evidence>
<dbReference type="PANTHER" id="PTHR10192:SF5">
    <property type="entry name" value="GEPHYRIN"/>
    <property type="match status" value="1"/>
</dbReference>
<dbReference type="Gene3D" id="3.90.105.10">
    <property type="entry name" value="Molybdopterin biosynthesis moea protein, domain 2"/>
    <property type="match status" value="1"/>
</dbReference>
<accession>A0ABQ5LPL2</accession>
<dbReference type="Gene3D" id="3.40.980.10">
    <property type="entry name" value="MoaB/Mog-like domain"/>
    <property type="match status" value="1"/>
</dbReference>
<dbReference type="SUPFAM" id="SSF63867">
    <property type="entry name" value="MoeA C-terminal domain-like"/>
    <property type="match status" value="1"/>
</dbReference>
<dbReference type="InterPro" id="IPR001453">
    <property type="entry name" value="MoaB/Mog_dom"/>
</dbReference>
<keyword evidence="6" id="KW-0808">Transferase</keyword>
<comment type="cofactor">
    <cofactor evidence="6">
        <name>Mg(2+)</name>
        <dbReference type="ChEBI" id="CHEBI:18420"/>
    </cofactor>
</comment>
<dbReference type="InterPro" id="IPR005111">
    <property type="entry name" value="MoeA_C_domain_IV"/>
</dbReference>
<evidence type="ECO:0000259" key="7">
    <source>
        <dbReference type="SMART" id="SM00852"/>
    </source>
</evidence>
<dbReference type="InterPro" id="IPR005110">
    <property type="entry name" value="MoeA_linker/N"/>
</dbReference>
<dbReference type="Gene3D" id="2.40.340.10">
    <property type="entry name" value="MoeA, C-terminal, domain IV"/>
    <property type="match status" value="1"/>
</dbReference>
<dbReference type="InterPro" id="IPR036688">
    <property type="entry name" value="MoeA_C_domain_IV_sf"/>
</dbReference>
<dbReference type="CDD" id="cd03116">
    <property type="entry name" value="MobB"/>
    <property type="match status" value="1"/>
</dbReference>
<dbReference type="CDD" id="cd00887">
    <property type="entry name" value="MoeA"/>
    <property type="match status" value="1"/>
</dbReference>
<comment type="function">
    <text evidence="1 6">Catalyzes the insertion of molybdate into adenylated molybdopterin with the concomitant release of AMP.</text>
</comment>
<evidence type="ECO:0000256" key="5">
    <source>
        <dbReference type="ARBA" id="ARBA00047317"/>
    </source>
</evidence>
<proteinExistence type="inferred from homology"/>
<dbReference type="NCBIfam" id="TIGR00177">
    <property type="entry name" value="molyb_syn"/>
    <property type="match status" value="1"/>
</dbReference>
<keyword evidence="6" id="KW-0500">Molybdenum</keyword>
<keyword evidence="6" id="KW-0479">Metal-binding</keyword>
<dbReference type="InterPro" id="IPR008284">
    <property type="entry name" value="MoCF_biosynth_CS"/>
</dbReference>
<protein>
    <recommendedName>
        <fullName evidence="6">Molybdopterin molybdenumtransferase</fullName>
        <ecNumber evidence="6">2.10.1.1</ecNumber>
    </recommendedName>
</protein>
<comment type="catalytic activity">
    <reaction evidence="5">
        <text>adenylyl-molybdopterin + molybdate = Mo-molybdopterin + AMP + H(+)</text>
        <dbReference type="Rhea" id="RHEA:35047"/>
        <dbReference type="ChEBI" id="CHEBI:15378"/>
        <dbReference type="ChEBI" id="CHEBI:36264"/>
        <dbReference type="ChEBI" id="CHEBI:62727"/>
        <dbReference type="ChEBI" id="CHEBI:71302"/>
        <dbReference type="ChEBI" id="CHEBI:456215"/>
        <dbReference type="EC" id="2.10.1.1"/>
    </reaction>
</comment>
<dbReference type="Pfam" id="PF00994">
    <property type="entry name" value="MoCF_biosynth"/>
    <property type="match status" value="1"/>
</dbReference>
<evidence type="ECO:0000256" key="4">
    <source>
        <dbReference type="ARBA" id="ARBA00023150"/>
    </source>
</evidence>
<dbReference type="NCBIfam" id="TIGR00176">
    <property type="entry name" value="mobB"/>
    <property type="match status" value="1"/>
</dbReference>
<dbReference type="NCBIfam" id="NF045515">
    <property type="entry name" value="Glp_gephyrin"/>
    <property type="match status" value="1"/>
</dbReference>
<dbReference type="Proteomes" id="UP001144205">
    <property type="component" value="Unassembled WGS sequence"/>
</dbReference>
<comment type="pathway">
    <text evidence="2 6">Cofactor biosynthesis; molybdopterin biosynthesis.</text>
</comment>
<feature type="domain" description="MoaB/Mog" evidence="7">
    <location>
        <begin position="360"/>
        <end position="497"/>
    </location>
</feature>
<name>A0ABQ5LPL2_9RHOB</name>
<evidence type="ECO:0000256" key="6">
    <source>
        <dbReference type="RuleBase" id="RU365090"/>
    </source>
</evidence>
<comment type="similarity">
    <text evidence="3 6">Belongs to the MoeA family.</text>
</comment>
<dbReference type="NCBIfam" id="NF011060">
    <property type="entry name" value="PRK14491.1"/>
    <property type="match status" value="1"/>
</dbReference>
<dbReference type="SUPFAM" id="SSF53218">
    <property type="entry name" value="Molybdenum cofactor biosynthesis proteins"/>
    <property type="match status" value="1"/>
</dbReference>
<dbReference type="SUPFAM" id="SSF63882">
    <property type="entry name" value="MoeA N-terminal region -like"/>
    <property type="match status" value="1"/>
</dbReference>
<organism evidence="8 9">
    <name type="scientific">Sinisalibacter aestuarii</name>
    <dbReference type="NCBI Taxonomy" id="2949426"/>
    <lineage>
        <taxon>Bacteria</taxon>
        <taxon>Pseudomonadati</taxon>
        <taxon>Pseudomonadota</taxon>
        <taxon>Alphaproteobacteria</taxon>
        <taxon>Rhodobacterales</taxon>
        <taxon>Roseobacteraceae</taxon>
        <taxon>Sinisalibacter</taxon>
    </lineage>
</organism>
<dbReference type="SUPFAM" id="SSF52540">
    <property type="entry name" value="P-loop containing nucleoside triphosphate hydrolases"/>
    <property type="match status" value="1"/>
</dbReference>
<dbReference type="SMART" id="SM00852">
    <property type="entry name" value="MoCF_biosynth"/>
    <property type="match status" value="1"/>
</dbReference>
<dbReference type="Pfam" id="PF03454">
    <property type="entry name" value="MoeA_C"/>
    <property type="match status" value="1"/>
</dbReference>
<comment type="caution">
    <text evidence="8">The sequence shown here is derived from an EMBL/GenBank/DDBJ whole genome shotgun (WGS) entry which is preliminary data.</text>
</comment>
<dbReference type="InterPro" id="IPR038987">
    <property type="entry name" value="MoeA-like"/>
</dbReference>
<dbReference type="InterPro" id="IPR027417">
    <property type="entry name" value="P-loop_NTPase"/>
</dbReference>
<keyword evidence="9" id="KW-1185">Reference proteome</keyword>
<evidence type="ECO:0000313" key="8">
    <source>
        <dbReference type="EMBL" id="GKY86942.1"/>
    </source>
</evidence>
<evidence type="ECO:0000256" key="2">
    <source>
        <dbReference type="ARBA" id="ARBA00005046"/>
    </source>
</evidence>
<dbReference type="InterPro" id="IPR036425">
    <property type="entry name" value="MoaB/Mog-like_dom_sf"/>
</dbReference>